<dbReference type="SFLD" id="SFLDS00019">
    <property type="entry name" value="Glutathione_Transferase_(cytos"/>
    <property type="match status" value="1"/>
</dbReference>
<feature type="domain" description="GST N-terminal" evidence="1">
    <location>
        <begin position="3"/>
        <end position="83"/>
    </location>
</feature>
<dbReference type="PANTHER" id="PTHR44051">
    <property type="entry name" value="GLUTATHIONE S-TRANSFERASE-RELATED"/>
    <property type="match status" value="1"/>
</dbReference>
<name>A0A839UZ36_9PROT</name>
<dbReference type="AlphaFoldDB" id="A0A839UZ36"/>
<dbReference type="CDD" id="cd03046">
    <property type="entry name" value="GST_N_GTT1_like"/>
    <property type="match status" value="1"/>
</dbReference>
<protein>
    <submittedName>
        <fullName evidence="3 4">Glutathione S-transferase</fullName>
        <ecNumber evidence="3">2.5.1.18</ecNumber>
    </submittedName>
</protein>
<evidence type="ECO:0000313" key="3">
    <source>
        <dbReference type="EMBL" id="MBB3173584.1"/>
    </source>
</evidence>
<reference evidence="4 6" key="1">
    <citation type="submission" date="2020-06" db="EMBL/GenBank/DDBJ databases">
        <title>Description of novel acetic acid bacteria.</title>
        <authorList>
            <person name="Sombolestani A."/>
        </authorList>
    </citation>
    <scope>NUCLEOTIDE SEQUENCE [LARGE SCALE GENOMIC DNA]</scope>
    <source>
        <strain evidence="4 6">LMG 26838</strain>
    </source>
</reference>
<evidence type="ECO:0000259" key="2">
    <source>
        <dbReference type="PROSITE" id="PS50405"/>
    </source>
</evidence>
<dbReference type="Gene3D" id="3.40.30.10">
    <property type="entry name" value="Glutaredoxin"/>
    <property type="match status" value="1"/>
</dbReference>
<keyword evidence="3" id="KW-0808">Transferase</keyword>
<feature type="domain" description="GST C-terminal" evidence="2">
    <location>
        <begin position="89"/>
        <end position="207"/>
    </location>
</feature>
<reference evidence="3 5" key="2">
    <citation type="submission" date="2020-08" db="EMBL/GenBank/DDBJ databases">
        <title>Genomic Encyclopedia of Type Strains, Phase III (KMG-III): the genomes of soil and plant-associated and newly described type strains.</title>
        <authorList>
            <person name="Whitman W."/>
        </authorList>
    </citation>
    <scope>NUCLEOTIDE SEQUENCE [LARGE SCALE GENOMIC DNA]</scope>
    <source>
        <strain evidence="3 5">CECT 8088</strain>
    </source>
</reference>
<dbReference type="SUPFAM" id="SSF52833">
    <property type="entry name" value="Thioredoxin-like"/>
    <property type="match status" value="1"/>
</dbReference>
<proteinExistence type="predicted"/>
<dbReference type="GO" id="GO:0004364">
    <property type="term" value="F:glutathione transferase activity"/>
    <property type="evidence" value="ECO:0007669"/>
    <property type="project" value="UniProtKB-EC"/>
</dbReference>
<accession>A0A839UZ36</accession>
<dbReference type="EC" id="2.5.1.18" evidence="3"/>
<dbReference type="PANTHER" id="PTHR44051:SF21">
    <property type="entry name" value="GLUTATHIONE S-TRANSFERASE FAMILY PROTEIN"/>
    <property type="match status" value="1"/>
</dbReference>
<dbReference type="CDD" id="cd03207">
    <property type="entry name" value="GST_C_8"/>
    <property type="match status" value="1"/>
</dbReference>
<dbReference type="Pfam" id="PF13409">
    <property type="entry name" value="GST_N_2"/>
    <property type="match status" value="1"/>
</dbReference>
<dbReference type="InterPro" id="IPR036249">
    <property type="entry name" value="Thioredoxin-like_sf"/>
</dbReference>
<dbReference type="Proteomes" id="UP000565205">
    <property type="component" value="Unassembled WGS sequence"/>
</dbReference>
<dbReference type="Proteomes" id="UP000557688">
    <property type="component" value="Unassembled WGS sequence"/>
</dbReference>
<dbReference type="InterPro" id="IPR040079">
    <property type="entry name" value="Glutathione_S-Trfase"/>
</dbReference>
<dbReference type="InterPro" id="IPR010987">
    <property type="entry name" value="Glutathione-S-Trfase_C-like"/>
</dbReference>
<evidence type="ECO:0000259" key="1">
    <source>
        <dbReference type="PROSITE" id="PS50404"/>
    </source>
</evidence>
<dbReference type="InterPro" id="IPR036282">
    <property type="entry name" value="Glutathione-S-Trfase_C_sf"/>
</dbReference>
<evidence type="ECO:0000313" key="4">
    <source>
        <dbReference type="EMBL" id="NVN29005.1"/>
    </source>
</evidence>
<dbReference type="PROSITE" id="PS50404">
    <property type="entry name" value="GST_NTER"/>
    <property type="match status" value="1"/>
</dbReference>
<comment type="caution">
    <text evidence="3">The sequence shown here is derived from an EMBL/GenBank/DDBJ whole genome shotgun (WGS) entry which is preliminary data.</text>
</comment>
<gene>
    <name evidence="3" type="ORF">FHR90_001407</name>
    <name evidence="4" type="ORF">HUK83_01400</name>
</gene>
<dbReference type="EMBL" id="JACHXV010000004">
    <property type="protein sequence ID" value="MBB3173584.1"/>
    <property type="molecule type" value="Genomic_DNA"/>
</dbReference>
<organism evidence="3 5">
    <name type="scientific">Endobacter medicaginis</name>
    <dbReference type="NCBI Taxonomy" id="1181271"/>
    <lineage>
        <taxon>Bacteria</taxon>
        <taxon>Pseudomonadati</taxon>
        <taxon>Pseudomonadota</taxon>
        <taxon>Alphaproteobacteria</taxon>
        <taxon>Acetobacterales</taxon>
        <taxon>Acetobacteraceae</taxon>
        <taxon>Endobacter</taxon>
    </lineage>
</organism>
<dbReference type="SFLD" id="SFLDG00358">
    <property type="entry name" value="Main_(cytGST)"/>
    <property type="match status" value="1"/>
</dbReference>
<dbReference type="SFLD" id="SFLDG01150">
    <property type="entry name" value="Main.1:_Beta-like"/>
    <property type="match status" value="1"/>
</dbReference>
<dbReference type="PROSITE" id="PS50405">
    <property type="entry name" value="GST_CTER"/>
    <property type="match status" value="1"/>
</dbReference>
<dbReference type="SUPFAM" id="SSF47616">
    <property type="entry name" value="GST C-terminal domain-like"/>
    <property type="match status" value="1"/>
</dbReference>
<dbReference type="Gene3D" id="1.20.1050.10">
    <property type="match status" value="1"/>
</dbReference>
<evidence type="ECO:0000313" key="5">
    <source>
        <dbReference type="Proteomes" id="UP000557688"/>
    </source>
</evidence>
<sequence length="210" mass="22811">MTTDELVLYTNPQSRGRIVRWMLEEVGAPYRVEVLGWGAPMRREDFLAINPMGKVPTLVAGGQVITETPAICAWLADTYPQSRLAPPPGDPGRAAYYRWLFYAAGPVEAACTDRTLGVTVPPDKRAMCGYGSFEEMLDVLDDALSVTGADWLCGPSFSVADLYLASQLGFMIQFKVIPPCPVFTEFVARAQGRPAFQRAAALDDAAVEAG</sequence>
<evidence type="ECO:0000313" key="6">
    <source>
        <dbReference type="Proteomes" id="UP000565205"/>
    </source>
</evidence>
<dbReference type="RefSeq" id="WP_176621739.1">
    <property type="nucleotide sequence ID" value="NZ_JABXXQ010000008.1"/>
</dbReference>
<dbReference type="EMBL" id="JABXXQ010000008">
    <property type="protein sequence ID" value="NVN29005.1"/>
    <property type="molecule type" value="Genomic_DNA"/>
</dbReference>
<dbReference type="InterPro" id="IPR004045">
    <property type="entry name" value="Glutathione_S-Trfase_N"/>
</dbReference>
<keyword evidence="5" id="KW-1185">Reference proteome</keyword>